<dbReference type="Pfam" id="PF08890">
    <property type="entry name" value="Phage_TAC_5"/>
    <property type="match status" value="1"/>
</dbReference>
<reference evidence="1" key="1">
    <citation type="journal article" date="2021" name="Proc. Natl. Acad. Sci. U.S.A.">
        <title>A Catalog of Tens of Thousands of Viruses from Human Metagenomes Reveals Hidden Associations with Chronic Diseases.</title>
        <authorList>
            <person name="Tisza M.J."/>
            <person name="Buck C.B."/>
        </authorList>
    </citation>
    <scope>NUCLEOTIDE SEQUENCE</scope>
    <source>
        <strain evidence="1">CtZpP9</strain>
    </source>
</reference>
<organism evidence="1">
    <name type="scientific">Siphoviridae sp. ctZpP9</name>
    <dbReference type="NCBI Taxonomy" id="2826386"/>
    <lineage>
        <taxon>Viruses</taxon>
        <taxon>Duplodnaviria</taxon>
        <taxon>Heunggongvirae</taxon>
        <taxon>Uroviricota</taxon>
        <taxon>Caudoviricetes</taxon>
    </lineage>
</organism>
<proteinExistence type="predicted"/>
<evidence type="ECO:0000313" key="1">
    <source>
        <dbReference type="EMBL" id="DAD86364.1"/>
    </source>
</evidence>
<dbReference type="InterPro" id="IPR038559">
    <property type="entry name" value="XkdN-like_sf"/>
</dbReference>
<protein>
    <submittedName>
        <fullName evidence="1">Tail assembly chaperone protein</fullName>
    </submittedName>
</protein>
<dbReference type="InterPro" id="IPR014986">
    <property type="entry name" value="XkdN-like"/>
</dbReference>
<accession>A0A8S5MVY4</accession>
<dbReference type="Gene3D" id="3.30.2220.30">
    <property type="match status" value="1"/>
</dbReference>
<dbReference type="EMBL" id="BK014998">
    <property type="protein sequence ID" value="DAD86364.1"/>
    <property type="molecule type" value="Genomic_DNA"/>
</dbReference>
<sequence>MSALSAFLHPAVTREEKEVIISKRFLGEDGKPVPFKIRSLTQEENAAIIKAATRQKKVDGQRQDSIDANELSARTIVEATVFPDFRSAELCETYGTKDPVQVPGKMLLAGEFGRLIDAVSKLSGFDKSLDEEAKN</sequence>
<name>A0A8S5MVY4_9CAUD</name>